<reference evidence="4" key="1">
    <citation type="journal article" date="2019" name="Int. J. Syst. Evol. Microbiol.">
        <title>The Global Catalogue of Microorganisms (GCM) 10K type strain sequencing project: providing services to taxonomists for standard genome sequencing and annotation.</title>
        <authorList>
            <consortium name="The Broad Institute Genomics Platform"/>
            <consortium name="The Broad Institute Genome Sequencing Center for Infectious Disease"/>
            <person name="Wu L."/>
            <person name="Ma J."/>
        </authorList>
    </citation>
    <scope>NUCLEOTIDE SEQUENCE [LARGE SCALE GENOMIC DNA]</scope>
    <source>
        <strain evidence="4">JCM 3325</strain>
    </source>
</reference>
<organism evidence="3 4">
    <name type="scientific">Actinomadura vinacea</name>
    <dbReference type="NCBI Taxonomy" id="115336"/>
    <lineage>
        <taxon>Bacteria</taxon>
        <taxon>Bacillati</taxon>
        <taxon>Actinomycetota</taxon>
        <taxon>Actinomycetes</taxon>
        <taxon>Streptosporangiales</taxon>
        <taxon>Thermomonosporaceae</taxon>
        <taxon>Actinomadura</taxon>
    </lineage>
</organism>
<dbReference type="PANTHER" id="PTHR46268:SF6">
    <property type="entry name" value="UNIVERSAL STRESS PROTEIN UP12"/>
    <property type="match status" value="1"/>
</dbReference>
<feature type="domain" description="UspA" evidence="2">
    <location>
        <begin position="149"/>
        <end position="282"/>
    </location>
</feature>
<dbReference type="InterPro" id="IPR006015">
    <property type="entry name" value="Universal_stress_UspA"/>
</dbReference>
<gene>
    <name evidence="3" type="ORF">GCM10010191_60640</name>
</gene>
<accession>A0ABN3JRS3</accession>
<keyword evidence="4" id="KW-1185">Reference proteome</keyword>
<proteinExistence type="inferred from homology"/>
<name>A0ABN3JRS3_9ACTN</name>
<dbReference type="SUPFAM" id="SSF52402">
    <property type="entry name" value="Adenine nucleotide alpha hydrolases-like"/>
    <property type="match status" value="2"/>
</dbReference>
<dbReference type="PRINTS" id="PR01438">
    <property type="entry name" value="UNVRSLSTRESS"/>
</dbReference>
<comment type="caution">
    <text evidence="3">The sequence shown here is derived from an EMBL/GenBank/DDBJ whole genome shotgun (WGS) entry which is preliminary data.</text>
</comment>
<dbReference type="InterPro" id="IPR006016">
    <property type="entry name" value="UspA"/>
</dbReference>
<evidence type="ECO:0000313" key="3">
    <source>
        <dbReference type="EMBL" id="GAA2437619.1"/>
    </source>
</evidence>
<dbReference type="InterPro" id="IPR014729">
    <property type="entry name" value="Rossmann-like_a/b/a_fold"/>
</dbReference>
<evidence type="ECO:0000313" key="4">
    <source>
        <dbReference type="Proteomes" id="UP001501231"/>
    </source>
</evidence>
<dbReference type="Gene3D" id="3.40.50.620">
    <property type="entry name" value="HUPs"/>
    <property type="match status" value="2"/>
</dbReference>
<dbReference type="PANTHER" id="PTHR46268">
    <property type="entry name" value="STRESS RESPONSE PROTEIN NHAX"/>
    <property type="match status" value="1"/>
</dbReference>
<dbReference type="Proteomes" id="UP001501231">
    <property type="component" value="Unassembled WGS sequence"/>
</dbReference>
<comment type="similarity">
    <text evidence="1">Belongs to the universal stress protein A family.</text>
</comment>
<dbReference type="RefSeq" id="WP_344593512.1">
    <property type="nucleotide sequence ID" value="NZ_BAAARW010000022.1"/>
</dbReference>
<evidence type="ECO:0000259" key="2">
    <source>
        <dbReference type="Pfam" id="PF00582"/>
    </source>
</evidence>
<evidence type="ECO:0000256" key="1">
    <source>
        <dbReference type="ARBA" id="ARBA00008791"/>
    </source>
</evidence>
<feature type="domain" description="UspA" evidence="2">
    <location>
        <begin position="1"/>
        <end position="139"/>
    </location>
</feature>
<dbReference type="Pfam" id="PF00582">
    <property type="entry name" value="Usp"/>
    <property type="match status" value="2"/>
</dbReference>
<protein>
    <submittedName>
        <fullName evidence="3">Universal stress protein</fullName>
    </submittedName>
</protein>
<sequence length="284" mass="30475">MSDPIVVGTDASAGADRAVEWAVGEAALRRRPLHIVHSIDKGLYELPLFAPSRVADTVTEAGRRILEAAEHLARERRPGVEVTTELVADSTATALRDQSRRAFEVVVGHRGLGGFAGLMLGSTGLRLAMHAAGPVVIVRGDAGTGHGEIVVGIDLIADPAPALGYAFEAAAVRGARVRVLHAWRLGDTLADLGRSIDDREVEEKLRWQVVEAHAPWRKAHPGIEVREEVVHEHPVTALSDASRQADLVVVGAHDHRRFEVSRLGSVSHGVVHHAQCPVAVARTR</sequence>
<dbReference type="EMBL" id="BAAARW010000022">
    <property type="protein sequence ID" value="GAA2437619.1"/>
    <property type="molecule type" value="Genomic_DNA"/>
</dbReference>